<dbReference type="SMART" id="SM00717">
    <property type="entry name" value="SANT"/>
    <property type="match status" value="2"/>
</dbReference>
<evidence type="ECO:0000313" key="12">
    <source>
        <dbReference type="Proteomes" id="UP001055439"/>
    </source>
</evidence>
<evidence type="ECO:0000256" key="5">
    <source>
        <dbReference type="ARBA" id="ARBA00023163"/>
    </source>
</evidence>
<evidence type="ECO:0000256" key="2">
    <source>
        <dbReference type="ARBA" id="ARBA00022737"/>
    </source>
</evidence>
<protein>
    <submittedName>
        <fullName evidence="11">Myb-related protein</fullName>
    </submittedName>
</protein>
<organism evidence="11 12">
    <name type="scientific">Musa troglodytarum</name>
    <name type="common">fe'i banana</name>
    <dbReference type="NCBI Taxonomy" id="320322"/>
    <lineage>
        <taxon>Eukaryota</taxon>
        <taxon>Viridiplantae</taxon>
        <taxon>Streptophyta</taxon>
        <taxon>Embryophyta</taxon>
        <taxon>Tracheophyta</taxon>
        <taxon>Spermatophyta</taxon>
        <taxon>Magnoliopsida</taxon>
        <taxon>Liliopsida</taxon>
        <taxon>Zingiberales</taxon>
        <taxon>Musaceae</taxon>
        <taxon>Musa</taxon>
    </lineage>
</organism>
<feature type="domain" description="Myb-like" evidence="9">
    <location>
        <begin position="8"/>
        <end position="60"/>
    </location>
</feature>
<dbReference type="EMBL" id="CP097509">
    <property type="protein sequence ID" value="URE14998.1"/>
    <property type="molecule type" value="Genomic_DNA"/>
</dbReference>
<gene>
    <name evidence="11" type="ORF">MUK42_12880</name>
</gene>
<evidence type="ECO:0000259" key="9">
    <source>
        <dbReference type="PROSITE" id="PS50090"/>
    </source>
</evidence>
<dbReference type="FunFam" id="1.10.10.60:FF:000011">
    <property type="entry name" value="Myb transcription factor"/>
    <property type="match status" value="1"/>
</dbReference>
<evidence type="ECO:0000313" key="11">
    <source>
        <dbReference type="EMBL" id="URE14998.1"/>
    </source>
</evidence>
<feature type="domain" description="Myb-like" evidence="9">
    <location>
        <begin position="61"/>
        <end position="111"/>
    </location>
</feature>
<dbReference type="SUPFAM" id="SSF46689">
    <property type="entry name" value="Homeodomain-like"/>
    <property type="match status" value="1"/>
</dbReference>
<dbReference type="FunFam" id="1.10.10.60:FF:000259">
    <property type="entry name" value="MYB transcription factor"/>
    <property type="match status" value="1"/>
</dbReference>
<evidence type="ECO:0000256" key="3">
    <source>
        <dbReference type="ARBA" id="ARBA00023015"/>
    </source>
</evidence>
<keyword evidence="6" id="KW-0539">Nucleus</keyword>
<evidence type="ECO:0000256" key="6">
    <source>
        <dbReference type="ARBA" id="ARBA00023242"/>
    </source>
</evidence>
<dbReference type="Gene3D" id="1.10.10.60">
    <property type="entry name" value="Homeodomain-like"/>
    <property type="match status" value="2"/>
</dbReference>
<dbReference type="PANTHER" id="PTHR45675:SF125">
    <property type="entry name" value="MYB DNA-BINDING DOMAIN SUPERFAMILY PROTEIN-RELATED"/>
    <property type="match status" value="1"/>
</dbReference>
<evidence type="ECO:0000256" key="7">
    <source>
        <dbReference type="ARBA" id="ARBA00057804"/>
    </source>
</evidence>
<comment type="subcellular location">
    <subcellularLocation>
        <location evidence="1">Nucleus</location>
    </subcellularLocation>
</comment>
<dbReference type="InterPro" id="IPR017930">
    <property type="entry name" value="Myb_dom"/>
</dbReference>
<reference evidence="11" key="1">
    <citation type="submission" date="2022-05" db="EMBL/GenBank/DDBJ databases">
        <title>The Musa troglodytarum L. genome provides insights into the mechanism of non-climacteric behaviour and enrichment of carotenoids.</title>
        <authorList>
            <person name="Wang J."/>
        </authorList>
    </citation>
    <scope>NUCLEOTIDE SEQUENCE</scope>
    <source>
        <tissue evidence="11">Leaf</tissue>
    </source>
</reference>
<dbReference type="PROSITE" id="PS51294">
    <property type="entry name" value="HTH_MYB"/>
    <property type="match status" value="2"/>
</dbReference>
<evidence type="ECO:0000256" key="4">
    <source>
        <dbReference type="ARBA" id="ARBA00023125"/>
    </source>
</evidence>
<evidence type="ECO:0000256" key="8">
    <source>
        <dbReference type="SAM" id="MobiDB-lite"/>
    </source>
</evidence>
<keyword evidence="2" id="KW-0677">Repeat</keyword>
<feature type="domain" description="HTH myb-type" evidence="10">
    <location>
        <begin position="12"/>
        <end position="60"/>
    </location>
</feature>
<keyword evidence="5" id="KW-0804">Transcription</keyword>
<feature type="region of interest" description="Disordered" evidence="8">
    <location>
        <begin position="109"/>
        <end position="145"/>
    </location>
</feature>
<feature type="region of interest" description="Disordered" evidence="8">
    <location>
        <begin position="239"/>
        <end position="262"/>
    </location>
</feature>
<dbReference type="InterPro" id="IPR009057">
    <property type="entry name" value="Homeodomain-like_sf"/>
</dbReference>
<dbReference type="InterPro" id="IPR001005">
    <property type="entry name" value="SANT/Myb"/>
</dbReference>
<sequence length="262" mass="29932">MVPPAMEATQPRKGPWTEQEDLQLVWYVRLFGERRWDILAKVSGLNRTGKSCRLRWVNYLHPGLKRGRLTPQEERLVLDLHAKWGNRWSRIARRLPGRTDNEIKNYWRTHMRRKAQERNRSSCRSPSSSSVDGPQLGIEKPGGGSVAEGSSLISGLGVNDEVAKGYTMDQIWNEIVASESASWLSFEEEQDCPPLPSSMWGVEDEGTRMLNPMSLLALPFPSSVVYIYQSSFYFSFTEKSFSPPHGRSTSAKQFLSLPRERR</sequence>
<name>A0A9E7GL28_9LILI</name>
<dbReference type="GO" id="GO:0043565">
    <property type="term" value="F:sequence-specific DNA binding"/>
    <property type="evidence" value="ECO:0007669"/>
    <property type="project" value="InterPro"/>
</dbReference>
<proteinExistence type="predicted"/>
<feature type="domain" description="HTH myb-type" evidence="10">
    <location>
        <begin position="61"/>
        <end position="115"/>
    </location>
</feature>
<dbReference type="GO" id="GO:0003700">
    <property type="term" value="F:DNA-binding transcription factor activity"/>
    <property type="evidence" value="ECO:0007669"/>
    <property type="project" value="InterPro"/>
</dbReference>
<dbReference type="Pfam" id="PF00249">
    <property type="entry name" value="Myb_DNA-binding"/>
    <property type="match status" value="2"/>
</dbReference>
<keyword evidence="4" id="KW-0238">DNA-binding</keyword>
<dbReference type="PANTHER" id="PTHR45675">
    <property type="entry name" value="MYB TRANSCRIPTION FACTOR-RELATED-RELATED"/>
    <property type="match status" value="1"/>
</dbReference>
<dbReference type="OrthoDB" id="2143914at2759"/>
<evidence type="ECO:0000259" key="10">
    <source>
        <dbReference type="PROSITE" id="PS51294"/>
    </source>
</evidence>
<evidence type="ECO:0000256" key="1">
    <source>
        <dbReference type="ARBA" id="ARBA00004123"/>
    </source>
</evidence>
<dbReference type="AlphaFoldDB" id="A0A9E7GL28"/>
<accession>A0A9E7GL28</accession>
<dbReference type="GO" id="GO:0005634">
    <property type="term" value="C:nucleus"/>
    <property type="evidence" value="ECO:0007669"/>
    <property type="project" value="UniProtKB-SubCell"/>
</dbReference>
<dbReference type="Proteomes" id="UP001055439">
    <property type="component" value="Chromosome 7"/>
</dbReference>
<keyword evidence="3" id="KW-0805">Transcription regulation</keyword>
<dbReference type="InterPro" id="IPR044676">
    <property type="entry name" value="EOBI/EOBII-like_plant"/>
</dbReference>
<comment type="function">
    <text evidence="7">Transcription factor.</text>
</comment>
<dbReference type="PROSITE" id="PS50090">
    <property type="entry name" value="MYB_LIKE"/>
    <property type="match status" value="2"/>
</dbReference>
<dbReference type="CDD" id="cd00167">
    <property type="entry name" value="SANT"/>
    <property type="match status" value="2"/>
</dbReference>
<keyword evidence="12" id="KW-1185">Reference proteome</keyword>